<keyword evidence="4 10" id="KW-0732">Signal</keyword>
<evidence type="ECO:0000313" key="13">
    <source>
        <dbReference type="Proteomes" id="UP000284842"/>
    </source>
</evidence>
<evidence type="ECO:0000313" key="12">
    <source>
        <dbReference type="EMBL" id="PPQ99671.1"/>
    </source>
</evidence>
<evidence type="ECO:0000256" key="1">
    <source>
        <dbReference type="ARBA" id="ARBA00008721"/>
    </source>
</evidence>
<dbReference type="EMBL" id="NHTK01001349">
    <property type="protein sequence ID" value="PPQ99671.1"/>
    <property type="molecule type" value="Genomic_DNA"/>
</dbReference>
<keyword evidence="2" id="KW-0645">Protease</keyword>
<feature type="chain" id="PRO_5019502541" description="Peptidase M43 pregnancy-associated plasma-A domain-containing protein" evidence="10">
    <location>
        <begin position="25"/>
        <end position="861"/>
    </location>
</feature>
<dbReference type="GO" id="GO:0006508">
    <property type="term" value="P:proteolysis"/>
    <property type="evidence" value="ECO:0007669"/>
    <property type="project" value="UniProtKB-KW"/>
</dbReference>
<evidence type="ECO:0000256" key="3">
    <source>
        <dbReference type="ARBA" id="ARBA00022723"/>
    </source>
</evidence>
<evidence type="ECO:0000256" key="4">
    <source>
        <dbReference type="ARBA" id="ARBA00022729"/>
    </source>
</evidence>
<accession>A0A409Y9U0</accession>
<evidence type="ECO:0000256" key="8">
    <source>
        <dbReference type="ARBA" id="ARBA00023157"/>
    </source>
</evidence>
<keyword evidence="5" id="KW-0378">Hydrolase</keyword>
<dbReference type="CDD" id="cd04275">
    <property type="entry name" value="ZnMc_pappalysin_like"/>
    <property type="match status" value="3"/>
</dbReference>
<dbReference type="InterPro" id="IPR008754">
    <property type="entry name" value="Peptidase_M43"/>
</dbReference>
<dbReference type="PANTHER" id="PTHR47466:SF1">
    <property type="entry name" value="METALLOPROTEASE MEP1 (AFU_ORTHOLOGUE AFUA_1G07730)-RELATED"/>
    <property type="match status" value="1"/>
</dbReference>
<comment type="caution">
    <text evidence="12">The sequence shown here is derived from an EMBL/GenBank/DDBJ whole genome shotgun (WGS) entry which is preliminary data.</text>
</comment>
<comment type="similarity">
    <text evidence="1">Belongs to the peptidase M43B family.</text>
</comment>
<proteinExistence type="inferred from homology"/>
<feature type="signal peptide" evidence="10">
    <location>
        <begin position="1"/>
        <end position="24"/>
    </location>
</feature>
<keyword evidence="13" id="KW-1185">Reference proteome</keyword>
<reference evidence="12 13" key="1">
    <citation type="journal article" date="2018" name="Evol. Lett.">
        <title>Horizontal gene cluster transfer increased hallucinogenic mushroom diversity.</title>
        <authorList>
            <person name="Reynolds H.T."/>
            <person name="Vijayakumar V."/>
            <person name="Gluck-Thaler E."/>
            <person name="Korotkin H.B."/>
            <person name="Matheny P.B."/>
            <person name="Slot J.C."/>
        </authorList>
    </citation>
    <scope>NUCLEOTIDE SEQUENCE [LARGE SCALE GENOMIC DNA]</scope>
    <source>
        <strain evidence="12 13">2629</strain>
    </source>
</reference>
<evidence type="ECO:0000256" key="9">
    <source>
        <dbReference type="SAM" id="MobiDB-lite"/>
    </source>
</evidence>
<dbReference type="Pfam" id="PF05572">
    <property type="entry name" value="Peptidase_M43"/>
    <property type="match status" value="3"/>
</dbReference>
<dbReference type="Gene3D" id="3.40.390.10">
    <property type="entry name" value="Collagenase (Catalytic Domain)"/>
    <property type="match status" value="3"/>
</dbReference>
<organism evidence="12 13">
    <name type="scientific">Panaeolus cyanescens</name>
    <dbReference type="NCBI Taxonomy" id="181874"/>
    <lineage>
        <taxon>Eukaryota</taxon>
        <taxon>Fungi</taxon>
        <taxon>Dikarya</taxon>
        <taxon>Basidiomycota</taxon>
        <taxon>Agaricomycotina</taxon>
        <taxon>Agaricomycetes</taxon>
        <taxon>Agaricomycetidae</taxon>
        <taxon>Agaricales</taxon>
        <taxon>Agaricineae</taxon>
        <taxon>Galeropsidaceae</taxon>
        <taxon>Panaeolus</taxon>
    </lineage>
</organism>
<evidence type="ECO:0000259" key="11">
    <source>
        <dbReference type="Pfam" id="PF05572"/>
    </source>
</evidence>
<dbReference type="SUPFAM" id="SSF55486">
    <property type="entry name" value="Metalloproteases ('zincins'), catalytic domain"/>
    <property type="match status" value="3"/>
</dbReference>
<dbReference type="AlphaFoldDB" id="A0A409Y9U0"/>
<keyword evidence="8" id="KW-1015">Disulfide bond</keyword>
<keyword evidence="3" id="KW-0479">Metal-binding</keyword>
<dbReference type="Proteomes" id="UP000284842">
    <property type="component" value="Unassembled WGS sequence"/>
</dbReference>
<sequence>MFGRRHLTFLLVCLAQVSTFGVLAKTLERGHFNCGTVAPPLAVRNKTEDYFQANNPVPASQSPSRLRPTGIKVHFHIISEDETREGGNFPDSSIHAQMKVLNDDFTRTGLRFNLVNINRVTNATWYQRVSYGTLENDDMKQALRVGGPETLNIYSVGFTQVGGLLGYATFPADYKNAPKDDGVVILSESMPGGLATDYNLGRTLTHEVGHWVGLYHTFQTDSGVDECDRKGRGDYVFDTPLENGPASGCPIGRDSCPQDWGVDPISNFMDYSNDACMSEFTLGQTFRLRGQIALYRRILFSERIRKMFNSVLRFTTLALAFVSPFIFIDGVSASFEGDRCGAIAPIGQERIRIEDSLSAHRRNRTDTRLGPATINVYFHVVSESNTREGGNMPDVMIQNQIAVLNNDFRTTGLSFRLVGLDRTVNAAWYRKVYHGTTEATQMTSALRKGTGADLNIYTVGFKEPPPRSPALLGYATFPWDLAQNGKLDGVVMLAESMPQGTAAPYNLGKSNVLPLLQTATHEVGHWTGLLHTFQTADNTYYCDTGYGDYVDDTPIENGPATGCPIGRDTCPQAGADPIRDVRTKLDADFTSMGIEPIDDEELALSARGLGSRRYTVDVYFNVLYKNQTREGGYLPKKMIDDQMRVLNHDYRKTGLSFKLKKLTYYQNATWYGDVYWGNDENREMSLKLRKGGPETLNIYSVGFTAPFNSGFLGYASFPFEYPDFGEIDSVVLLGESMPGGTVAPYNLGKTLTHEVGHWVGLWHTFQTESNDYWCEEAPGDEVDDTPAQEGPSSGCPIGRDSCPGHTGLDPIHNYMDYSDDSCMDEFSKGQIKRLRGQLFAYRNINLGMRRRRGGPRGPGRH</sequence>
<dbReference type="InParanoid" id="A0A409Y9U0"/>
<dbReference type="GO" id="GO:0008237">
    <property type="term" value="F:metallopeptidase activity"/>
    <property type="evidence" value="ECO:0007669"/>
    <property type="project" value="UniProtKB-KW"/>
</dbReference>
<feature type="domain" description="Peptidase M43 pregnancy-associated plasma-A" evidence="11">
    <location>
        <begin position="715"/>
        <end position="837"/>
    </location>
</feature>
<evidence type="ECO:0000256" key="2">
    <source>
        <dbReference type="ARBA" id="ARBA00022670"/>
    </source>
</evidence>
<feature type="domain" description="Peptidase M43 pregnancy-associated plasma-A" evidence="11">
    <location>
        <begin position="195"/>
        <end position="292"/>
    </location>
</feature>
<evidence type="ECO:0000256" key="6">
    <source>
        <dbReference type="ARBA" id="ARBA00022833"/>
    </source>
</evidence>
<keyword evidence="7" id="KW-0482">Metalloprotease</keyword>
<protein>
    <recommendedName>
        <fullName evidence="11">Peptidase M43 pregnancy-associated plasma-A domain-containing protein</fullName>
    </recommendedName>
</protein>
<gene>
    <name evidence="12" type="ORF">CVT24_009743</name>
</gene>
<feature type="domain" description="Peptidase M43 pregnancy-associated plasma-A" evidence="11">
    <location>
        <begin position="514"/>
        <end position="560"/>
    </location>
</feature>
<evidence type="ECO:0000256" key="10">
    <source>
        <dbReference type="SAM" id="SignalP"/>
    </source>
</evidence>
<feature type="region of interest" description="Disordered" evidence="9">
    <location>
        <begin position="778"/>
        <end position="799"/>
    </location>
</feature>
<keyword evidence="6" id="KW-0862">Zinc</keyword>
<evidence type="ECO:0000256" key="7">
    <source>
        <dbReference type="ARBA" id="ARBA00023049"/>
    </source>
</evidence>
<name>A0A409Y9U0_9AGAR</name>
<evidence type="ECO:0000256" key="5">
    <source>
        <dbReference type="ARBA" id="ARBA00022801"/>
    </source>
</evidence>
<dbReference type="InterPro" id="IPR024079">
    <property type="entry name" value="MetalloPept_cat_dom_sf"/>
</dbReference>
<dbReference type="GO" id="GO:0046872">
    <property type="term" value="F:metal ion binding"/>
    <property type="evidence" value="ECO:0007669"/>
    <property type="project" value="UniProtKB-KW"/>
</dbReference>
<dbReference type="PANTHER" id="PTHR47466">
    <property type="match status" value="1"/>
</dbReference>
<dbReference type="OrthoDB" id="536211at2759"/>